<feature type="domain" description="FHA" evidence="3">
    <location>
        <begin position="239"/>
        <end position="298"/>
    </location>
</feature>
<accession>A0A1H0ZA01</accession>
<dbReference type="AlphaFoldDB" id="A0A1H0ZA01"/>
<feature type="compositionally biased region" description="Gly residues" evidence="2">
    <location>
        <begin position="86"/>
        <end position="106"/>
    </location>
</feature>
<dbReference type="Gene3D" id="2.60.200.20">
    <property type="match status" value="1"/>
</dbReference>
<keyword evidence="1" id="KW-0597">Phosphoprotein</keyword>
<feature type="compositionally biased region" description="Low complexity" evidence="2">
    <location>
        <begin position="124"/>
        <end position="176"/>
    </location>
</feature>
<sequence>MGGLVPVVGAVIVVISNLWDANHQRQGWHDKVAKTLALDVNAGRDPLTTGGLYGHSTFTPDGGQAGVPQASYAGAAGANAPAGVHGAGLMGEPAGNGGSPAGGPGPGSDQSPQWPPFDDNAARSGGIISGIPGFSGTPAAGTNAGNTAAGATADGSAAPADTSAAPAAVAPAAPDVSESPPGGSAPTQAPPSHVDDEFAYTRIRDAAPAPAEAAGSGQEPAGINIRFDDGREVAIGTSALIGRNPAAAAGEEVDQLIDFADLDRSVSKTHLELRVEGDTIWVNDRNSTNGTAVTGSDGVRQQLVPGAPVAAKSGATVEFGDRSFVIGHA</sequence>
<dbReference type="Pfam" id="PF00498">
    <property type="entry name" value="FHA"/>
    <property type="match status" value="1"/>
</dbReference>
<evidence type="ECO:0000256" key="2">
    <source>
        <dbReference type="SAM" id="MobiDB-lite"/>
    </source>
</evidence>
<dbReference type="InterPro" id="IPR000253">
    <property type="entry name" value="FHA_dom"/>
</dbReference>
<dbReference type="SUPFAM" id="SSF49879">
    <property type="entry name" value="SMAD/FHA domain"/>
    <property type="match status" value="1"/>
</dbReference>
<evidence type="ECO:0000259" key="3">
    <source>
        <dbReference type="PROSITE" id="PS50006"/>
    </source>
</evidence>
<proteinExistence type="predicted"/>
<dbReference type="EMBL" id="FNKH01000002">
    <property type="protein sequence ID" value="SDQ24262.1"/>
    <property type="molecule type" value="Genomic_DNA"/>
</dbReference>
<keyword evidence="5" id="KW-1185">Reference proteome</keyword>
<dbReference type="SMART" id="SM00240">
    <property type="entry name" value="FHA"/>
    <property type="match status" value="1"/>
</dbReference>
<dbReference type="InterPro" id="IPR008984">
    <property type="entry name" value="SMAD_FHA_dom_sf"/>
</dbReference>
<reference evidence="4 5" key="1">
    <citation type="submission" date="2016-10" db="EMBL/GenBank/DDBJ databases">
        <authorList>
            <person name="de Groot N.N."/>
        </authorList>
    </citation>
    <scope>NUCLEOTIDE SEQUENCE [LARGE SCALE GENOMIC DNA]</scope>
    <source>
        <strain evidence="4 5">DSM 20117</strain>
    </source>
</reference>
<evidence type="ECO:0000313" key="4">
    <source>
        <dbReference type="EMBL" id="SDQ24262.1"/>
    </source>
</evidence>
<dbReference type="CDD" id="cd00060">
    <property type="entry name" value="FHA"/>
    <property type="match status" value="1"/>
</dbReference>
<organism evidence="4 5">
    <name type="scientific">Crystallibacter crystallopoietes</name>
    <dbReference type="NCBI Taxonomy" id="37928"/>
    <lineage>
        <taxon>Bacteria</taxon>
        <taxon>Bacillati</taxon>
        <taxon>Actinomycetota</taxon>
        <taxon>Actinomycetes</taxon>
        <taxon>Micrococcales</taxon>
        <taxon>Micrococcaceae</taxon>
        <taxon>Crystallibacter</taxon>
    </lineage>
</organism>
<dbReference type="RefSeq" id="WP_083339479.1">
    <property type="nucleotide sequence ID" value="NZ_FNKH01000002.1"/>
</dbReference>
<gene>
    <name evidence="4" type="ORF">SAMN04489742_0228</name>
</gene>
<evidence type="ECO:0000256" key="1">
    <source>
        <dbReference type="ARBA" id="ARBA00022553"/>
    </source>
</evidence>
<feature type="region of interest" description="Disordered" evidence="2">
    <location>
        <begin position="86"/>
        <end position="193"/>
    </location>
</feature>
<dbReference type="Proteomes" id="UP000181917">
    <property type="component" value="Unassembled WGS sequence"/>
</dbReference>
<dbReference type="PROSITE" id="PS50006">
    <property type="entry name" value="FHA_DOMAIN"/>
    <property type="match status" value="1"/>
</dbReference>
<dbReference type="OrthoDB" id="3254248at2"/>
<evidence type="ECO:0000313" key="5">
    <source>
        <dbReference type="Proteomes" id="UP000181917"/>
    </source>
</evidence>
<name>A0A1H0ZA01_9MICC</name>
<protein>
    <submittedName>
        <fullName evidence="4">Forkhead associated (FHA) domain, binds pSer, pThr, pTyr</fullName>
    </submittedName>
</protein>
<dbReference type="STRING" id="37928.SAMN04489742_0228"/>